<dbReference type="RefSeq" id="WP_013258388.1">
    <property type="nucleotide sequence ID" value="NC_014365.1"/>
</dbReference>
<organism evidence="3 4">
    <name type="scientific">Desulfarculus baarsii (strain ATCC 33931 / DSM 2075 / LMG 7858 / VKM B-1802 / 2st14)</name>
    <dbReference type="NCBI Taxonomy" id="644282"/>
    <lineage>
        <taxon>Bacteria</taxon>
        <taxon>Pseudomonadati</taxon>
        <taxon>Thermodesulfobacteriota</taxon>
        <taxon>Desulfarculia</taxon>
        <taxon>Desulfarculales</taxon>
        <taxon>Desulfarculaceae</taxon>
        <taxon>Desulfarculus</taxon>
    </lineage>
</organism>
<name>E1QH92_DESB2</name>
<gene>
    <name evidence="3" type="ordered locus">Deba_1567</name>
</gene>
<dbReference type="STRING" id="644282.Deba_1567"/>
<evidence type="ECO:0000256" key="2">
    <source>
        <dbReference type="SAM" id="SignalP"/>
    </source>
</evidence>
<dbReference type="AlphaFoldDB" id="E1QH92"/>
<sequence length="184" mass="19388">MARLKTLALLLTLTLAAGGCATTSTITRTYTDEQGRQVTETQEITDEYAYMQAQKDARKPTLEIIAADNDQPMVFNNVKALRVYSGDANGIKQYVHPGWNVLSQYGGVAGAILGAGVSGYFANELAATVGAAAGTRYVSSFNASGDQSLAGYGPGDGSILRLDPTTTTTTDRHDVTTTAEPEAQ</sequence>
<feature type="chain" id="PRO_5003150387" description="Lipoprotein" evidence="2">
    <location>
        <begin position="22"/>
        <end position="184"/>
    </location>
</feature>
<keyword evidence="4" id="KW-1185">Reference proteome</keyword>
<reference evidence="3 4" key="1">
    <citation type="journal article" date="2010" name="Stand. Genomic Sci.">
        <title>Complete genome sequence of Desulfarculus baarsii type strain (2st14).</title>
        <authorList>
            <person name="Sun H."/>
            <person name="Spring S."/>
            <person name="Lapidus A."/>
            <person name="Davenport K."/>
            <person name="Del Rio T.G."/>
            <person name="Tice H."/>
            <person name="Nolan M."/>
            <person name="Copeland A."/>
            <person name="Cheng J.F."/>
            <person name="Lucas S."/>
            <person name="Tapia R."/>
            <person name="Goodwin L."/>
            <person name="Pitluck S."/>
            <person name="Ivanova N."/>
            <person name="Pagani I."/>
            <person name="Mavromatis K."/>
            <person name="Ovchinnikova G."/>
            <person name="Pati A."/>
            <person name="Chen A."/>
            <person name="Palaniappan K."/>
            <person name="Hauser L."/>
            <person name="Chang Y.J."/>
            <person name="Jeffries C.D."/>
            <person name="Detter J.C."/>
            <person name="Han C."/>
            <person name="Rohde M."/>
            <person name="Brambilla E."/>
            <person name="Goker M."/>
            <person name="Woyke T."/>
            <person name="Bristow J."/>
            <person name="Eisen J.A."/>
            <person name="Markowitz V."/>
            <person name="Hugenholtz P."/>
            <person name="Kyrpides N.C."/>
            <person name="Klenk H.P."/>
            <person name="Land M."/>
        </authorList>
    </citation>
    <scope>NUCLEOTIDE SEQUENCE [LARGE SCALE GENOMIC DNA]</scope>
    <source>
        <strain evidence="4">ATCC 33931 / DSM 2075 / LMG 7858 / VKM B-1802 / 2st14</strain>
    </source>
</reference>
<dbReference type="Proteomes" id="UP000009047">
    <property type="component" value="Chromosome"/>
</dbReference>
<evidence type="ECO:0008006" key="5">
    <source>
        <dbReference type="Google" id="ProtNLM"/>
    </source>
</evidence>
<dbReference type="EMBL" id="CP002085">
    <property type="protein sequence ID" value="ADK84935.1"/>
    <property type="molecule type" value="Genomic_DNA"/>
</dbReference>
<evidence type="ECO:0000313" key="4">
    <source>
        <dbReference type="Proteomes" id="UP000009047"/>
    </source>
</evidence>
<keyword evidence="2" id="KW-0732">Signal</keyword>
<feature type="region of interest" description="Disordered" evidence="1">
    <location>
        <begin position="155"/>
        <end position="184"/>
    </location>
</feature>
<feature type="signal peptide" evidence="2">
    <location>
        <begin position="1"/>
        <end position="21"/>
    </location>
</feature>
<evidence type="ECO:0000313" key="3">
    <source>
        <dbReference type="EMBL" id="ADK84935.1"/>
    </source>
</evidence>
<proteinExistence type="predicted"/>
<dbReference type="KEGG" id="dbr:Deba_1567"/>
<accession>E1QH92</accession>
<protein>
    <recommendedName>
        <fullName evidence="5">Lipoprotein</fullName>
    </recommendedName>
</protein>
<dbReference type="HOGENOM" id="CLU_1465963_0_0_7"/>
<evidence type="ECO:0000256" key="1">
    <source>
        <dbReference type="SAM" id="MobiDB-lite"/>
    </source>
</evidence>
<dbReference type="PROSITE" id="PS51257">
    <property type="entry name" value="PROKAR_LIPOPROTEIN"/>
    <property type="match status" value="1"/>
</dbReference>